<dbReference type="InterPro" id="IPR002645">
    <property type="entry name" value="STAS_dom"/>
</dbReference>
<evidence type="ECO:0000256" key="2">
    <source>
        <dbReference type="ARBA" id="ARBA00022692"/>
    </source>
</evidence>
<dbReference type="PROSITE" id="PS01130">
    <property type="entry name" value="SLC26A"/>
    <property type="match status" value="1"/>
</dbReference>
<dbReference type="EMBL" id="KK113857">
    <property type="protein sequence ID" value="KFM61223.1"/>
    <property type="molecule type" value="Genomic_DNA"/>
</dbReference>
<keyword evidence="3 5" id="KW-1133">Transmembrane helix</keyword>
<dbReference type="PANTHER" id="PTHR11814">
    <property type="entry name" value="SULFATE TRANSPORTER"/>
    <property type="match status" value="1"/>
</dbReference>
<organism evidence="7 8">
    <name type="scientific">Stegodyphus mimosarum</name>
    <name type="common">African social velvet spider</name>
    <dbReference type="NCBI Taxonomy" id="407821"/>
    <lineage>
        <taxon>Eukaryota</taxon>
        <taxon>Metazoa</taxon>
        <taxon>Ecdysozoa</taxon>
        <taxon>Arthropoda</taxon>
        <taxon>Chelicerata</taxon>
        <taxon>Arachnida</taxon>
        <taxon>Araneae</taxon>
        <taxon>Araneomorphae</taxon>
        <taxon>Entelegynae</taxon>
        <taxon>Eresoidea</taxon>
        <taxon>Eresidae</taxon>
        <taxon>Stegodyphus</taxon>
    </lineage>
</organism>
<dbReference type="Proteomes" id="UP000054359">
    <property type="component" value="Unassembled WGS sequence"/>
</dbReference>
<reference evidence="7 8" key="1">
    <citation type="submission" date="2013-11" db="EMBL/GenBank/DDBJ databases">
        <title>Genome sequencing of Stegodyphus mimosarum.</title>
        <authorList>
            <person name="Bechsgaard J."/>
        </authorList>
    </citation>
    <scope>NUCLEOTIDE SEQUENCE [LARGE SCALE GENOMIC DNA]</scope>
</reference>
<gene>
    <name evidence="7" type="ORF">X975_21232</name>
</gene>
<name>A0A087T7Y4_STEMI</name>
<feature type="transmembrane region" description="Helical" evidence="5">
    <location>
        <begin position="393"/>
        <end position="412"/>
    </location>
</feature>
<feature type="transmembrane region" description="Helical" evidence="5">
    <location>
        <begin position="461"/>
        <end position="481"/>
    </location>
</feature>
<dbReference type="InterPro" id="IPR018045">
    <property type="entry name" value="S04_transporter_CS"/>
</dbReference>
<evidence type="ECO:0000313" key="8">
    <source>
        <dbReference type="Proteomes" id="UP000054359"/>
    </source>
</evidence>
<dbReference type="GO" id="GO:0008271">
    <property type="term" value="F:secondary active sulfate transmembrane transporter activity"/>
    <property type="evidence" value="ECO:0007669"/>
    <property type="project" value="InterPro"/>
</dbReference>
<comment type="subcellular location">
    <subcellularLocation>
        <location evidence="1">Membrane</location>
        <topology evidence="1">Multi-pass membrane protein</topology>
    </subcellularLocation>
</comment>
<evidence type="ECO:0000256" key="5">
    <source>
        <dbReference type="SAM" id="Phobius"/>
    </source>
</evidence>
<dbReference type="STRING" id="407821.A0A087T7Y4"/>
<evidence type="ECO:0000256" key="3">
    <source>
        <dbReference type="ARBA" id="ARBA00022989"/>
    </source>
</evidence>
<feature type="transmembrane region" description="Helical" evidence="5">
    <location>
        <begin position="226"/>
        <end position="248"/>
    </location>
</feature>
<dbReference type="Gene3D" id="3.30.750.24">
    <property type="entry name" value="STAS domain"/>
    <property type="match status" value="1"/>
</dbReference>
<dbReference type="AlphaFoldDB" id="A0A087T7Y4"/>
<protein>
    <submittedName>
        <fullName evidence="7">Prestin</fullName>
    </submittedName>
</protein>
<dbReference type="CDD" id="cd07042">
    <property type="entry name" value="STAS_SulP_like_sulfate_transporter"/>
    <property type="match status" value="1"/>
</dbReference>
<dbReference type="OrthoDB" id="288203at2759"/>
<feature type="transmembrane region" description="Helical" evidence="5">
    <location>
        <begin position="307"/>
        <end position="327"/>
    </location>
</feature>
<evidence type="ECO:0000313" key="7">
    <source>
        <dbReference type="EMBL" id="KFM61223.1"/>
    </source>
</evidence>
<keyword evidence="8" id="KW-1185">Reference proteome</keyword>
<dbReference type="SUPFAM" id="SSF52091">
    <property type="entry name" value="SpoIIaa-like"/>
    <property type="match status" value="1"/>
</dbReference>
<dbReference type="Pfam" id="PF00916">
    <property type="entry name" value="Sulfate_transp"/>
    <property type="match status" value="1"/>
</dbReference>
<feature type="transmembrane region" description="Helical" evidence="5">
    <location>
        <begin position="487"/>
        <end position="506"/>
    </location>
</feature>
<dbReference type="NCBIfam" id="TIGR00815">
    <property type="entry name" value="sulP"/>
    <property type="match status" value="1"/>
</dbReference>
<keyword evidence="2 5" id="KW-0812">Transmembrane</keyword>
<feature type="transmembrane region" description="Helical" evidence="5">
    <location>
        <begin position="518"/>
        <end position="550"/>
    </location>
</feature>
<feature type="domain" description="STAS" evidence="6">
    <location>
        <begin position="574"/>
        <end position="724"/>
    </location>
</feature>
<dbReference type="OMA" id="FAAMENY"/>
<accession>A0A087T7Y4</accession>
<dbReference type="PROSITE" id="PS50801">
    <property type="entry name" value="STAS"/>
    <property type="match status" value="1"/>
</dbReference>
<evidence type="ECO:0000256" key="1">
    <source>
        <dbReference type="ARBA" id="ARBA00004141"/>
    </source>
</evidence>
<keyword evidence="4 5" id="KW-0472">Membrane</keyword>
<proteinExistence type="predicted"/>
<dbReference type="InterPro" id="IPR011547">
    <property type="entry name" value="SLC26A/SulP_dom"/>
</dbReference>
<dbReference type="InterPro" id="IPR036513">
    <property type="entry name" value="STAS_dom_sf"/>
</dbReference>
<evidence type="ECO:0000259" key="6">
    <source>
        <dbReference type="PROSITE" id="PS50801"/>
    </source>
</evidence>
<sequence>MGDKQHASNHDAKEYGTFTTPTESLLEKSEKQQAIDIYRSRTRIACRFEVDRSAMTQVLLDDISPPLEDINSFPEKVTTAFRNHFTVSCSCVNNFMKRAFPVLGWLPKYSIKNDLLLDVLTGFTLLILHVPQGMAYAQLASLPPVYGLYTSFYPVLVYFFLGTSRHVSMGTFAISSLLAGTEVDDVFRQETINHKIMAEETNMLNGTMNSSMSTLGPPVVHDKIHIAMIITFVVGILQTAMGLCRMGYLTSFMSDEMISAFITGTVIHILTSQIKPLTGVEILKHSGPFNVIITWISFFSNIQTVKYMVILLSICSLLFLIVVKEFINGICLKKSKIPVPAELILVISGTLISKYLSLHTHGDVDVVGCTPTGLKAPELPPFELVPKVLTSSMILSIICAATTLSMVLIYAKKHEYEVDTNQELIAYGVGGIVSSFFFCFPSCGSLSRSAMQESTGAKSQICSLVSCMLMPVVLLVLAPQFEPLPSCVLSAIIVVSLKSMLMYFGDLKRAWKASKLDASVWIVTFLSVVILDMDYGLIIGILFSLITVLFRSQYPETCLLGNLSGTEIYRNVEKYPNVMEIPSVKIFHFGASIYFGNREYFRSQIFHHVSFQQSQTTKAQIKYQNAQCEKDKIVTTEDQLTFSNTYKYDFLKIIILELSAVAYMDSGGVAMLLQVMREFAVNNIVIYLACVQEPVLESLESQGFFKSVSKEFLFPTVHDAVLYAQSGCCSS</sequence>
<dbReference type="InterPro" id="IPR001902">
    <property type="entry name" value="SLC26A/SulP_fam"/>
</dbReference>
<dbReference type="GO" id="GO:0016020">
    <property type="term" value="C:membrane"/>
    <property type="evidence" value="ECO:0007669"/>
    <property type="project" value="UniProtKB-SubCell"/>
</dbReference>
<dbReference type="Pfam" id="PF01740">
    <property type="entry name" value="STAS"/>
    <property type="match status" value="1"/>
</dbReference>
<feature type="transmembrane region" description="Helical" evidence="5">
    <location>
        <begin position="424"/>
        <end position="440"/>
    </location>
</feature>
<feature type="non-terminal residue" evidence="7">
    <location>
        <position position="731"/>
    </location>
</feature>
<evidence type="ECO:0000256" key="4">
    <source>
        <dbReference type="ARBA" id="ARBA00023136"/>
    </source>
</evidence>
<feature type="transmembrane region" description="Helical" evidence="5">
    <location>
        <begin position="143"/>
        <end position="161"/>
    </location>
</feature>